<comment type="caution">
    <text evidence="7">The sequence shown here is derived from an EMBL/GenBank/DDBJ whole genome shotgun (WGS) entry which is preliminary data.</text>
</comment>
<feature type="binding site" evidence="6">
    <location>
        <position position="93"/>
    </location>
    <ligand>
        <name>S-adenosyl-L-methionine</name>
        <dbReference type="ChEBI" id="CHEBI:59789"/>
    </ligand>
</feature>
<dbReference type="NCBIfam" id="NF001240">
    <property type="entry name" value="PRK00216.1-1"/>
    <property type="match status" value="1"/>
</dbReference>
<dbReference type="InterPro" id="IPR023576">
    <property type="entry name" value="UbiE/COQ5_MeTrFase_CS"/>
</dbReference>
<evidence type="ECO:0000313" key="8">
    <source>
        <dbReference type="Proteomes" id="UP000680020"/>
    </source>
</evidence>
<feature type="binding site" evidence="6">
    <location>
        <begin position="121"/>
        <end position="122"/>
    </location>
    <ligand>
        <name>S-adenosyl-L-methionine</name>
        <dbReference type="ChEBI" id="CHEBI:59789"/>
    </ligand>
</feature>
<dbReference type="RefSeq" id="WP_008316281.1">
    <property type="nucleotide sequence ID" value="NZ_CP115969.1"/>
</dbReference>
<keyword evidence="5 6" id="KW-0949">S-adenosyl-L-methionine</keyword>
<dbReference type="Pfam" id="PF01209">
    <property type="entry name" value="Ubie_methyltran"/>
    <property type="match status" value="1"/>
</dbReference>
<dbReference type="Proteomes" id="UP000680020">
    <property type="component" value="Unassembled WGS sequence"/>
</dbReference>
<dbReference type="GO" id="GO:0032259">
    <property type="term" value="P:methylation"/>
    <property type="evidence" value="ECO:0007669"/>
    <property type="project" value="UniProtKB-KW"/>
</dbReference>
<keyword evidence="2 6" id="KW-0489">Methyltransferase</keyword>
<organism evidence="7 8">
    <name type="scientific">Wohlfahrtiimonas chitiniclastica</name>
    <dbReference type="NCBI Taxonomy" id="400946"/>
    <lineage>
        <taxon>Bacteria</taxon>
        <taxon>Pseudomonadati</taxon>
        <taxon>Pseudomonadota</taxon>
        <taxon>Gammaproteobacteria</taxon>
        <taxon>Cardiobacteriales</taxon>
        <taxon>Ignatzschineriaceae</taxon>
        <taxon>Wohlfahrtiimonas</taxon>
    </lineage>
</organism>
<dbReference type="SUPFAM" id="SSF53335">
    <property type="entry name" value="S-adenosyl-L-methionine-dependent methyltransferases"/>
    <property type="match status" value="1"/>
</dbReference>
<dbReference type="EC" id="2.1.1.201" evidence="6"/>
<keyword evidence="1 6" id="KW-0474">Menaquinone biosynthesis</keyword>
<feature type="binding site" evidence="6">
    <location>
        <position position="72"/>
    </location>
    <ligand>
        <name>S-adenosyl-L-methionine</name>
        <dbReference type="ChEBI" id="CHEBI:59789"/>
    </ligand>
</feature>
<dbReference type="HAMAP" id="MF_01813">
    <property type="entry name" value="MenG_UbiE_methyltr"/>
    <property type="match status" value="1"/>
</dbReference>
<dbReference type="GO" id="GO:0009060">
    <property type="term" value="P:aerobic respiration"/>
    <property type="evidence" value="ECO:0007669"/>
    <property type="project" value="UniProtKB-UniRule"/>
</dbReference>
<proteinExistence type="inferred from homology"/>
<feature type="binding site" evidence="6">
    <location>
        <position position="138"/>
    </location>
    <ligand>
        <name>S-adenosyl-L-methionine</name>
        <dbReference type="ChEBI" id="CHEBI:59789"/>
    </ligand>
</feature>
<comment type="similarity">
    <text evidence="6">Belongs to the class I-like SAM-binding methyltransferase superfamily. MenG/UbiE family.</text>
</comment>
<comment type="pathway">
    <text evidence="6">Cofactor biosynthesis; ubiquinone biosynthesis.</text>
</comment>
<dbReference type="EC" id="2.1.1.163" evidence="6"/>
<accession>A0AB35BWR9</accession>
<keyword evidence="3 6" id="KW-0808">Transferase</keyword>
<dbReference type="Gene3D" id="3.40.50.150">
    <property type="entry name" value="Vaccinia Virus protein VP39"/>
    <property type="match status" value="1"/>
</dbReference>
<dbReference type="PROSITE" id="PS01183">
    <property type="entry name" value="UBIE_1"/>
    <property type="match status" value="1"/>
</dbReference>
<comment type="catalytic activity">
    <reaction evidence="6">
        <text>a 2-demethylmenaquinol + S-adenosyl-L-methionine = a menaquinol + S-adenosyl-L-homocysteine + H(+)</text>
        <dbReference type="Rhea" id="RHEA:42640"/>
        <dbReference type="Rhea" id="RHEA-COMP:9539"/>
        <dbReference type="Rhea" id="RHEA-COMP:9563"/>
        <dbReference type="ChEBI" id="CHEBI:15378"/>
        <dbReference type="ChEBI" id="CHEBI:18151"/>
        <dbReference type="ChEBI" id="CHEBI:55437"/>
        <dbReference type="ChEBI" id="CHEBI:57856"/>
        <dbReference type="ChEBI" id="CHEBI:59789"/>
        <dbReference type="EC" id="2.1.1.163"/>
    </reaction>
</comment>
<evidence type="ECO:0000256" key="2">
    <source>
        <dbReference type="ARBA" id="ARBA00022603"/>
    </source>
</evidence>
<dbReference type="PROSITE" id="PS51608">
    <property type="entry name" value="SAM_MT_UBIE"/>
    <property type="match status" value="1"/>
</dbReference>
<dbReference type="EMBL" id="JAGIBU010000004">
    <property type="protein sequence ID" value="MBS7824725.1"/>
    <property type="molecule type" value="Genomic_DNA"/>
</dbReference>
<comment type="function">
    <text evidence="6">Methyltransferase required for the conversion of demethylmenaquinol (DMKH2) to menaquinol (MKH2) and the conversion of 2-polyprenyl-6-methoxy-1,4-benzoquinol (DDMQH2) to 2-polyprenyl-3-methyl-6-methoxy-1,4-benzoquinol (DMQH2).</text>
</comment>
<evidence type="ECO:0000256" key="6">
    <source>
        <dbReference type="HAMAP-Rule" id="MF_01813"/>
    </source>
</evidence>
<dbReference type="PROSITE" id="PS01184">
    <property type="entry name" value="UBIE_2"/>
    <property type="match status" value="1"/>
</dbReference>
<protein>
    <recommendedName>
        <fullName evidence="6">Ubiquinone/menaquinone biosynthesis C-methyltransferase UbiE</fullName>
        <ecNumber evidence="6">2.1.1.163</ecNumber>
        <ecNumber evidence="6">2.1.1.201</ecNumber>
    </recommendedName>
    <alternativeName>
        <fullName evidence="6">2-methoxy-6-polyprenyl-1,4-benzoquinol methylase</fullName>
    </alternativeName>
    <alternativeName>
        <fullName evidence="6">Demethylmenaquinone methyltransferase</fullName>
    </alternativeName>
</protein>
<evidence type="ECO:0000256" key="3">
    <source>
        <dbReference type="ARBA" id="ARBA00022679"/>
    </source>
</evidence>
<dbReference type="GeneID" id="58263849"/>
<sequence length="249" mass="27978">MSDKEKIDFGYETIDKDEKEERVAEVFHSVASKYDVMNDVMSMGVHRLWKRTMIELTGARKGQMALDLAGGTGEIAMKVAKRVGDEGHVVLSDINSSMLEEGRKRVINSGFGGMISFKIINAEEIPFPDNTFDLVTISFGLRNVTDKLKALKEMRRVTKPGGRTVVMEFSKPVAPGLAPIYDFYSFKALPLMGKIIANDEDSYRYLAESIRMHPDQETMKEMMLEAGFDEVEYKNLTGGIVAIHRGFVF</sequence>
<reference evidence="7" key="1">
    <citation type="submission" date="2021-03" db="EMBL/GenBank/DDBJ databases">
        <title>Identification and antibiotic profiling of Wohlfahrtiimonas chitiniclastica, an underestimated human pathogen.</title>
        <authorList>
            <person name="Kopf A."/>
            <person name="Bunk B."/>
            <person name="Coldewey S."/>
            <person name="Gunzer F."/>
            <person name="Riedel T."/>
            <person name="Schroettner P."/>
        </authorList>
    </citation>
    <scope>NUCLEOTIDE SEQUENCE</scope>
    <source>
        <strain evidence="7">DSM 100917</strain>
    </source>
</reference>
<comment type="pathway">
    <text evidence="6">Quinol/quinone metabolism; menaquinone biosynthesis; menaquinol from 1,4-dihydroxy-2-naphthoate: step 2/2.</text>
</comment>
<dbReference type="PANTHER" id="PTHR43591:SF24">
    <property type="entry name" value="2-METHOXY-6-POLYPRENYL-1,4-BENZOQUINOL METHYLASE, MITOCHONDRIAL"/>
    <property type="match status" value="1"/>
</dbReference>
<evidence type="ECO:0000256" key="4">
    <source>
        <dbReference type="ARBA" id="ARBA00022688"/>
    </source>
</evidence>
<evidence type="ECO:0000256" key="1">
    <source>
        <dbReference type="ARBA" id="ARBA00022428"/>
    </source>
</evidence>
<dbReference type="CDD" id="cd02440">
    <property type="entry name" value="AdoMet_MTases"/>
    <property type="match status" value="1"/>
</dbReference>
<comment type="catalytic activity">
    <reaction evidence="6">
        <text>a 2-methoxy-6-(all-trans-polyprenyl)benzene-1,4-diol + S-adenosyl-L-methionine = a 5-methoxy-2-methyl-3-(all-trans-polyprenyl)benzene-1,4-diol + S-adenosyl-L-homocysteine + H(+)</text>
        <dbReference type="Rhea" id="RHEA:28286"/>
        <dbReference type="Rhea" id="RHEA-COMP:10858"/>
        <dbReference type="Rhea" id="RHEA-COMP:10859"/>
        <dbReference type="ChEBI" id="CHEBI:15378"/>
        <dbReference type="ChEBI" id="CHEBI:57856"/>
        <dbReference type="ChEBI" id="CHEBI:59789"/>
        <dbReference type="ChEBI" id="CHEBI:84166"/>
        <dbReference type="ChEBI" id="CHEBI:84167"/>
        <dbReference type="EC" id="2.1.1.201"/>
    </reaction>
</comment>
<evidence type="ECO:0000256" key="5">
    <source>
        <dbReference type="ARBA" id="ARBA00022691"/>
    </source>
</evidence>
<dbReference type="PANTHER" id="PTHR43591">
    <property type="entry name" value="METHYLTRANSFERASE"/>
    <property type="match status" value="1"/>
</dbReference>
<gene>
    <name evidence="6 7" type="primary">ubiE</name>
    <name evidence="7" type="ORF">J7561_05845</name>
</gene>
<dbReference type="NCBIfam" id="NF001244">
    <property type="entry name" value="PRK00216.1-5"/>
    <property type="match status" value="1"/>
</dbReference>
<dbReference type="GO" id="GO:0008425">
    <property type="term" value="F:2-methoxy-6-polyprenyl-1,4-benzoquinol methyltransferase activity"/>
    <property type="evidence" value="ECO:0007669"/>
    <property type="project" value="UniProtKB-UniRule"/>
</dbReference>
<dbReference type="AlphaFoldDB" id="A0AB35BWR9"/>
<evidence type="ECO:0000313" key="7">
    <source>
        <dbReference type="EMBL" id="MBS7824725.1"/>
    </source>
</evidence>
<dbReference type="GO" id="GO:0043770">
    <property type="term" value="F:demethylmenaquinone methyltransferase activity"/>
    <property type="evidence" value="ECO:0007669"/>
    <property type="project" value="UniProtKB-UniRule"/>
</dbReference>
<keyword evidence="4 6" id="KW-0831">Ubiquinone biosynthesis</keyword>
<name>A0AB35BWR9_9GAMM</name>
<dbReference type="InterPro" id="IPR029063">
    <property type="entry name" value="SAM-dependent_MTases_sf"/>
</dbReference>
<dbReference type="GO" id="GO:0009234">
    <property type="term" value="P:menaquinone biosynthetic process"/>
    <property type="evidence" value="ECO:0007669"/>
    <property type="project" value="UniProtKB-UniRule"/>
</dbReference>
<dbReference type="InterPro" id="IPR004033">
    <property type="entry name" value="UbiE/COQ5_MeTrFase"/>
</dbReference>
<dbReference type="NCBIfam" id="TIGR01934">
    <property type="entry name" value="MenG_MenH_UbiE"/>
    <property type="match status" value="1"/>
</dbReference>